<evidence type="ECO:0000313" key="1">
    <source>
        <dbReference type="EMBL" id="MDU0356254.1"/>
    </source>
</evidence>
<evidence type="ECO:0000313" key="2">
    <source>
        <dbReference type="Proteomes" id="UP001247805"/>
    </source>
</evidence>
<dbReference type="Gene3D" id="3.20.20.370">
    <property type="entry name" value="Glycoside hydrolase/deacetylase"/>
    <property type="match status" value="1"/>
</dbReference>
<comment type="caution">
    <text evidence="1">The sequence shown here is derived from an EMBL/GenBank/DDBJ whole genome shotgun (WGS) entry which is preliminary data.</text>
</comment>
<name>A0ABU3T1W1_9ALTE</name>
<reference evidence="1 2" key="1">
    <citation type="submission" date="2023-10" db="EMBL/GenBank/DDBJ databases">
        <title>Glaciecola aquimarina strain GGW-M5 nov., isolated from a coastal seawater.</title>
        <authorList>
            <person name="Bayburt H."/>
            <person name="Kim J.M."/>
            <person name="Choi B.J."/>
            <person name="Jeon C.O."/>
        </authorList>
    </citation>
    <scope>NUCLEOTIDE SEQUENCE [LARGE SCALE GENOMIC DNA]</scope>
    <source>
        <strain evidence="1 2">KCTC 32108</strain>
    </source>
</reference>
<dbReference type="EMBL" id="JAWDIO010000002">
    <property type="protein sequence ID" value="MDU0356254.1"/>
    <property type="molecule type" value="Genomic_DNA"/>
</dbReference>
<organism evidence="1 2">
    <name type="scientific">Paraglaciecola aquimarina</name>
    <dbReference type="NCBI Taxonomy" id="1235557"/>
    <lineage>
        <taxon>Bacteria</taxon>
        <taxon>Pseudomonadati</taxon>
        <taxon>Pseudomonadota</taxon>
        <taxon>Gammaproteobacteria</taxon>
        <taxon>Alteromonadales</taxon>
        <taxon>Alteromonadaceae</taxon>
        <taxon>Paraglaciecola</taxon>
    </lineage>
</organism>
<gene>
    <name evidence="1" type="ORF">RS130_22330</name>
</gene>
<accession>A0ABU3T1W1</accession>
<sequence length="54" mass="5548">MGIAHPHVETLEYLAANLGKLAAEGVSLVKISDVLSTSSELASVQNSQASEPAL</sequence>
<proteinExistence type="predicted"/>
<keyword evidence="2" id="KW-1185">Reference proteome</keyword>
<dbReference type="Proteomes" id="UP001247805">
    <property type="component" value="Unassembled WGS sequence"/>
</dbReference>
<protein>
    <submittedName>
        <fullName evidence="1">Uncharacterized protein</fullName>
    </submittedName>
</protein>